<comment type="caution">
    <text evidence="2">The sequence shown here is derived from an EMBL/GenBank/DDBJ whole genome shotgun (WGS) entry which is preliminary data.</text>
</comment>
<keyword evidence="3" id="KW-1185">Reference proteome</keyword>
<feature type="chain" id="PRO_5047455725" evidence="1">
    <location>
        <begin position="18"/>
        <end position="131"/>
    </location>
</feature>
<feature type="signal peptide" evidence="1">
    <location>
        <begin position="1"/>
        <end position="17"/>
    </location>
</feature>
<reference evidence="2 3" key="1">
    <citation type="submission" date="2023-12" db="EMBL/GenBank/DDBJ databases">
        <title>Description of Novel Strain Fulvimarina sp. 2208YS6-2-32 isolated from Uroteuthis (Photololigo) edulis.</title>
        <authorList>
            <person name="Park J.-S."/>
        </authorList>
    </citation>
    <scope>NUCLEOTIDE SEQUENCE [LARGE SCALE GENOMIC DNA]</scope>
    <source>
        <strain evidence="2 3">2208YS6-2-32</strain>
    </source>
</reference>
<name>A0ABU5I5Z4_9HYPH</name>
<sequence length="131" mass="14340">MTTFSFRIAVLAYATWAAGVWVSTAAARENCTPLKFETGATSAVVRGVAPPEDPRDPLPSGICYSIDVGDGQTARIRFRSDGNVAVTVPGVGDMREDLEFKTRRGTYRLEVWQLSPTTSEVPFEMRVEVLP</sequence>
<protein>
    <submittedName>
        <fullName evidence="2">Uncharacterized protein</fullName>
    </submittedName>
</protein>
<evidence type="ECO:0000256" key="1">
    <source>
        <dbReference type="SAM" id="SignalP"/>
    </source>
</evidence>
<keyword evidence="1" id="KW-0732">Signal</keyword>
<gene>
    <name evidence="2" type="ORF">U0C82_16750</name>
</gene>
<accession>A0ABU5I5Z4</accession>
<proteinExistence type="predicted"/>
<dbReference type="Proteomes" id="UP001294412">
    <property type="component" value="Unassembled WGS sequence"/>
</dbReference>
<dbReference type="RefSeq" id="WP_322188683.1">
    <property type="nucleotide sequence ID" value="NZ_JAXLPB010000006.1"/>
</dbReference>
<evidence type="ECO:0000313" key="3">
    <source>
        <dbReference type="Proteomes" id="UP001294412"/>
    </source>
</evidence>
<organism evidence="2 3">
    <name type="scientific">Fulvimarina uroteuthidis</name>
    <dbReference type="NCBI Taxonomy" id="3098149"/>
    <lineage>
        <taxon>Bacteria</taxon>
        <taxon>Pseudomonadati</taxon>
        <taxon>Pseudomonadota</taxon>
        <taxon>Alphaproteobacteria</taxon>
        <taxon>Hyphomicrobiales</taxon>
        <taxon>Aurantimonadaceae</taxon>
        <taxon>Fulvimarina</taxon>
    </lineage>
</organism>
<dbReference type="EMBL" id="JAXLPB010000006">
    <property type="protein sequence ID" value="MDY8110792.1"/>
    <property type="molecule type" value="Genomic_DNA"/>
</dbReference>
<evidence type="ECO:0000313" key="2">
    <source>
        <dbReference type="EMBL" id="MDY8110792.1"/>
    </source>
</evidence>